<dbReference type="Proteomes" id="UP000030013">
    <property type="component" value="Unassembled WGS sequence"/>
</dbReference>
<dbReference type="GO" id="GO:0006529">
    <property type="term" value="P:asparagine biosynthetic process"/>
    <property type="evidence" value="ECO:0007669"/>
    <property type="project" value="UniProtKB-KW"/>
</dbReference>
<dbReference type="Pfam" id="PF00733">
    <property type="entry name" value="Asn_synthase"/>
    <property type="match status" value="1"/>
</dbReference>
<dbReference type="Gene3D" id="3.60.20.10">
    <property type="entry name" value="Glutamine Phosphoribosylpyrophosphate, subunit 1, domain 1"/>
    <property type="match status" value="1"/>
</dbReference>
<dbReference type="OrthoDB" id="9763290at2"/>
<dbReference type="InterPro" id="IPR033738">
    <property type="entry name" value="AsnB_N"/>
</dbReference>
<evidence type="ECO:0000256" key="2">
    <source>
        <dbReference type="ARBA" id="ARBA00005752"/>
    </source>
</evidence>
<dbReference type="EC" id="6.3.5.4" evidence="3"/>
<dbReference type="GO" id="GO:0005829">
    <property type="term" value="C:cytosol"/>
    <property type="evidence" value="ECO:0007669"/>
    <property type="project" value="TreeGrafter"/>
</dbReference>
<gene>
    <name evidence="7" type="ORF">N801_17575</name>
</gene>
<comment type="similarity">
    <text evidence="2">Belongs to the asparagine synthetase family.</text>
</comment>
<keyword evidence="8" id="KW-1185">Reference proteome</keyword>
<dbReference type="EMBL" id="AVPL01000059">
    <property type="protein sequence ID" value="KGN39979.1"/>
    <property type="molecule type" value="Genomic_DNA"/>
</dbReference>
<evidence type="ECO:0000313" key="8">
    <source>
        <dbReference type="Proteomes" id="UP000030013"/>
    </source>
</evidence>
<dbReference type="SUPFAM" id="SSF144010">
    <property type="entry name" value="CofE-like"/>
    <property type="match status" value="1"/>
</dbReference>
<evidence type="ECO:0000256" key="5">
    <source>
        <dbReference type="ARBA" id="ARBA00048741"/>
    </source>
</evidence>
<dbReference type="CDD" id="cd01991">
    <property type="entry name" value="Asn_synthase_B_C"/>
    <property type="match status" value="1"/>
</dbReference>
<dbReference type="InterPro" id="IPR017932">
    <property type="entry name" value="GATase_2_dom"/>
</dbReference>
<name>A0A0A0JTH3_9MICO</name>
<organism evidence="7 8">
    <name type="scientific">Knoellia aerolata DSM 18566</name>
    <dbReference type="NCBI Taxonomy" id="1385519"/>
    <lineage>
        <taxon>Bacteria</taxon>
        <taxon>Bacillati</taxon>
        <taxon>Actinomycetota</taxon>
        <taxon>Actinomycetes</taxon>
        <taxon>Micrococcales</taxon>
        <taxon>Intrasporangiaceae</taxon>
        <taxon>Knoellia</taxon>
    </lineage>
</organism>
<sequence>MCGIAGYHGLSANEALLQTMNDCQEHRGPDGEGVFVDGPCGLAHRRLSIIDVAHGQQPMATADGRYTIAYNGEVYNYLDLRAELEALGRTFTTDSDTEVVLEAFAQWGGEAFDRFNGMFGLAIWDRDEQRLTLARDHFGIKPVYVCRVKAPAASPTSADAVAGTTESADVATEGEGEGEALLFSSEIRPILASGLYEKKPNERSIYRYLRFRAHEDGTETFFDGIERLQPGEMLEADANGIRRSMFTRLREELAELAQEQRPYDDEAAAEYKERFIEAVRLRLQSEVPVGTSLSGGLDSSAVAVVINQLINEGDERTASVGVRQNTFSAVFPNSINDEEKYVDEVLEICQGHVDGHKILPTADEFKADLRDFIRTQEEPLISSGPYAQFQVMREATKHVTVLLDGQGADEMMAGYIPYYAVYLRQLRAQGARAAAAELSKSLDVLYRLGRFRVKAKLTGRKDVPVTSLLNAEFAARHRDERFPVEQNNLKKRLIEDLFHNSLPSLLRYEDKNTMRFSLEGRVPFLDKEVVKFIFSLTDEAIIKDGWNKRILRDATRGVLPESINRRRNKIGFTTPQSEWFMRLKNHFYSIFLSESFANRPYFRQTDVLHAFEGWIKGSNNADTMMFWRLINLELWLQEFFDDAPPVDKATTQAAPKSDLEPNAGKALDLTTALGETVRRYPLRTDLFAQGDDLDARVLERVEEFFATLPTAGPEHQGATAGRWYLFISEKIIAITQGRSYFVWDIKVGKPARVLSKYVTRTPAGIGLGSPFTMQLAIEEAGLPRVLYAAAGGAVGKVIGRKGMFYELVGNDISAIDGPTEYSAYPSNVSAKLAPKDPDQVAARLSAGIRGRVPTAYKEQFAGTIVMDANDIGRNVLGSDVPGDKARFEEMFADNPLGQGSEQTPMALVFIQD</sequence>
<dbReference type="SUPFAM" id="SSF52402">
    <property type="entry name" value="Adenine nucleotide alpha hydrolases-like"/>
    <property type="match status" value="1"/>
</dbReference>
<dbReference type="RefSeq" id="WP_035939926.1">
    <property type="nucleotide sequence ID" value="NZ_AVPL01000059.1"/>
</dbReference>
<comment type="pathway">
    <text evidence="1">Amino-acid biosynthesis; L-asparagine biosynthesis; L-asparagine from L-aspartate (L-Gln route): step 1/1.</text>
</comment>
<evidence type="ECO:0000256" key="3">
    <source>
        <dbReference type="ARBA" id="ARBA00012737"/>
    </source>
</evidence>
<evidence type="ECO:0000256" key="4">
    <source>
        <dbReference type="ARBA" id="ARBA00022888"/>
    </source>
</evidence>
<evidence type="ECO:0000256" key="1">
    <source>
        <dbReference type="ARBA" id="ARBA00005187"/>
    </source>
</evidence>
<dbReference type="Gene3D" id="3.40.50.620">
    <property type="entry name" value="HUPs"/>
    <property type="match status" value="1"/>
</dbReference>
<proteinExistence type="inferred from homology"/>
<protein>
    <recommendedName>
        <fullName evidence="3">asparagine synthase (glutamine-hydrolyzing)</fullName>
        <ecNumber evidence="3">6.3.5.4</ecNumber>
    </recommendedName>
</protein>
<dbReference type="InterPro" id="IPR051786">
    <property type="entry name" value="ASN_synthetase/amidase"/>
</dbReference>
<dbReference type="InterPro" id="IPR029055">
    <property type="entry name" value="Ntn_hydrolases_N"/>
</dbReference>
<dbReference type="eggNOG" id="COG0367">
    <property type="taxonomic scope" value="Bacteria"/>
</dbReference>
<comment type="catalytic activity">
    <reaction evidence="5">
        <text>L-aspartate + L-glutamine + ATP + H2O = L-asparagine + L-glutamate + AMP + diphosphate + H(+)</text>
        <dbReference type="Rhea" id="RHEA:12228"/>
        <dbReference type="ChEBI" id="CHEBI:15377"/>
        <dbReference type="ChEBI" id="CHEBI:15378"/>
        <dbReference type="ChEBI" id="CHEBI:29985"/>
        <dbReference type="ChEBI" id="CHEBI:29991"/>
        <dbReference type="ChEBI" id="CHEBI:30616"/>
        <dbReference type="ChEBI" id="CHEBI:33019"/>
        <dbReference type="ChEBI" id="CHEBI:58048"/>
        <dbReference type="ChEBI" id="CHEBI:58359"/>
        <dbReference type="ChEBI" id="CHEBI:456215"/>
        <dbReference type="EC" id="6.3.5.4"/>
    </reaction>
</comment>
<evidence type="ECO:0000313" key="7">
    <source>
        <dbReference type="EMBL" id="KGN39979.1"/>
    </source>
</evidence>
<dbReference type="InterPro" id="IPR014729">
    <property type="entry name" value="Rossmann-like_a/b/a_fold"/>
</dbReference>
<dbReference type="PROSITE" id="PS51278">
    <property type="entry name" value="GATASE_TYPE_2"/>
    <property type="match status" value="1"/>
</dbReference>
<evidence type="ECO:0000259" key="6">
    <source>
        <dbReference type="PROSITE" id="PS51278"/>
    </source>
</evidence>
<keyword evidence="4" id="KW-0061">Asparagine biosynthesis</keyword>
<reference evidence="7 8" key="1">
    <citation type="submission" date="2013-08" db="EMBL/GenBank/DDBJ databases">
        <title>The genome sequence of Knoellia aerolata.</title>
        <authorList>
            <person name="Zhu W."/>
            <person name="Wang G."/>
        </authorList>
    </citation>
    <scope>NUCLEOTIDE SEQUENCE [LARGE SCALE GENOMIC DNA]</scope>
    <source>
        <strain evidence="7 8">DSM 18566</strain>
    </source>
</reference>
<dbReference type="STRING" id="1385519.N801_17575"/>
<dbReference type="Pfam" id="PF13537">
    <property type="entry name" value="GATase_7"/>
    <property type="match status" value="1"/>
</dbReference>
<dbReference type="CDD" id="cd00712">
    <property type="entry name" value="AsnB"/>
    <property type="match status" value="1"/>
</dbReference>
<dbReference type="InterPro" id="IPR001962">
    <property type="entry name" value="Asn_synthase"/>
</dbReference>
<feature type="domain" description="Glutamine amidotransferase type-2" evidence="6">
    <location>
        <begin position="2"/>
        <end position="239"/>
    </location>
</feature>
<dbReference type="PANTHER" id="PTHR43284">
    <property type="entry name" value="ASPARAGINE SYNTHETASE (GLUTAMINE-HYDROLYZING)"/>
    <property type="match status" value="1"/>
</dbReference>
<accession>A0A0A0JTH3</accession>
<comment type="caution">
    <text evidence="7">The sequence shown here is derived from an EMBL/GenBank/DDBJ whole genome shotgun (WGS) entry which is preliminary data.</text>
</comment>
<dbReference type="GO" id="GO:0004066">
    <property type="term" value="F:asparagine synthase (glutamine-hydrolyzing) activity"/>
    <property type="evidence" value="ECO:0007669"/>
    <property type="project" value="UniProtKB-EC"/>
</dbReference>
<keyword evidence="4" id="KW-0028">Amino-acid biosynthesis</keyword>
<dbReference type="PANTHER" id="PTHR43284:SF1">
    <property type="entry name" value="ASPARAGINE SYNTHETASE"/>
    <property type="match status" value="1"/>
</dbReference>
<dbReference type="AlphaFoldDB" id="A0A0A0JTH3"/>
<dbReference type="SUPFAM" id="SSF56235">
    <property type="entry name" value="N-terminal nucleophile aminohydrolases (Ntn hydrolases)"/>
    <property type="match status" value="1"/>
</dbReference>